<evidence type="ECO:0008006" key="4">
    <source>
        <dbReference type="Google" id="ProtNLM"/>
    </source>
</evidence>
<reference evidence="2" key="2">
    <citation type="submission" date="2013-10" db="EMBL/GenBank/DDBJ databases">
        <authorList>
            <person name="Aslett M."/>
        </authorList>
    </citation>
    <scope>NUCLEOTIDE SEQUENCE [LARGE SCALE GENOMIC DNA]</scope>
    <source>
        <strain evidence="2">Houghton</strain>
    </source>
</reference>
<dbReference type="EMBL" id="HG725787">
    <property type="protein sequence ID" value="CDJ69739.1"/>
    <property type="molecule type" value="Genomic_DNA"/>
</dbReference>
<proteinExistence type="predicted"/>
<gene>
    <name evidence="2" type="ORF">ENH_00086490</name>
</gene>
<dbReference type="PANTHER" id="PTHR13158:SF5">
    <property type="entry name" value="NAD KINASE 2, MITOCHONDRIAL"/>
    <property type="match status" value="1"/>
</dbReference>
<feature type="region of interest" description="Disordered" evidence="1">
    <location>
        <begin position="576"/>
        <end position="647"/>
    </location>
</feature>
<dbReference type="GeneID" id="25478776"/>
<evidence type="ECO:0000313" key="2">
    <source>
        <dbReference type="EMBL" id="CDJ69739.1"/>
    </source>
</evidence>
<dbReference type="OrthoDB" id="185618at2759"/>
<dbReference type="GO" id="GO:0019674">
    <property type="term" value="P:NAD+ metabolic process"/>
    <property type="evidence" value="ECO:0007669"/>
    <property type="project" value="InterPro"/>
</dbReference>
<reference evidence="2" key="1">
    <citation type="submission" date="2013-10" db="EMBL/GenBank/DDBJ databases">
        <title>Genomic analysis of the causative agents of coccidiosis in chickens.</title>
        <authorList>
            <person name="Reid A.J."/>
            <person name="Blake D."/>
            <person name="Billington K."/>
            <person name="Browne H."/>
            <person name="Dunn M."/>
            <person name="Hung S."/>
            <person name="Kawahara F."/>
            <person name="Miranda-Saavedra D."/>
            <person name="Mourier T."/>
            <person name="Nagra H."/>
            <person name="Otto T.D."/>
            <person name="Rawlings N."/>
            <person name="Sanchez A."/>
            <person name="Sanders M."/>
            <person name="Subramaniam C."/>
            <person name="Tay Y."/>
            <person name="Dear P."/>
            <person name="Doerig C."/>
            <person name="Gruber A."/>
            <person name="Parkinson J."/>
            <person name="Shirley M."/>
            <person name="Wan K.L."/>
            <person name="Berriman M."/>
            <person name="Tomley F."/>
            <person name="Pain A."/>
        </authorList>
    </citation>
    <scope>NUCLEOTIDE SEQUENCE [LARGE SCALE GENOMIC DNA]</scope>
    <source>
        <strain evidence="2">Houghton</strain>
    </source>
</reference>
<sequence length="824" mass="88396">MLLRRRPARAAYFSSVRPLGDPRKLQARAPSQQATALACGLRAYGCRASLNRRVLGGYFWNGPDGPSWGFSAGPQPFVGQLKRHQMLLLMLQRKQNAGPTGCYLALQTYRTFHDAPQEKPQQKQLQQQQQQQRRQQQQEQKQQQQHQPNQQQRQQQQLKQQLQQEGLRQQAQPQQQGQEEGQKLPDDGCGMCPSVRLSRIVLLNKVTRFEVSLAEKMKMWRQQHLSGCSSASSSSSEGPAVKVGGVEATAGGAASAAAVAKAAPAADLYTPGSRAYEAAAAAAEAAAAAALARDYPTAYRTHLLHQQAAAELYRQLREDYGLHVTLIKARTIQGQKLSRRGDVALPPDAIISAGGDGTYLEAASIIPGHLEGSPKGPWIFGVNTDPTRSEGRLCVKPSKQSKQQQQQQELQQPLQKKGHEERQRQGEKSQQEHECHEQQKLKLQEQEYLEGQQQQQQQQQQHLAPALGHPLKFRTPRVPSRGMPSPAAGSSAARCGSPLLAAALAPPSGASAAAVAEGLESEELDVKGYVAATLQHLLQGGALLVSRQRIRVTLRFPQHMQNEVMERLSAIRPEVTSGINTRSSSSSSTGGNFGWPPKDDGGLSYRGSSLETPWLEGTAAEGAGAAGGSPTTAANGSAAAGPLLPSRRRVGGPSVGVAAEGLTFDTAAVDIGGATFSAGAAAAGGAAGGAGSGENVVELRLPFLSVNDVFVSDVNVAKTLYADLWIDGETKRHKSSGVLVSTGTGSTAWNYNMGAVGKQQAKAIVDQVLSLRPKIKGDMEGPLSDAELQKIVQKANEQLLLDPAAPLMRFLVREPIDNRYIECA</sequence>
<protein>
    <recommendedName>
        <fullName evidence="4">NAD(+) kinase</fullName>
    </recommendedName>
</protein>
<dbReference type="Gene3D" id="3.40.50.10330">
    <property type="entry name" value="Probable inorganic polyphosphate/atp-NAD kinase, domain 1"/>
    <property type="match status" value="1"/>
</dbReference>
<dbReference type="InterPro" id="IPR017437">
    <property type="entry name" value="ATP-NAD_kinase_PpnK-typ_C"/>
</dbReference>
<feature type="compositionally biased region" description="Basic and acidic residues" evidence="1">
    <location>
        <begin position="417"/>
        <end position="439"/>
    </location>
</feature>
<keyword evidence="3" id="KW-1185">Reference proteome</keyword>
<feature type="region of interest" description="Disordered" evidence="1">
    <location>
        <begin position="389"/>
        <end position="439"/>
    </location>
</feature>
<evidence type="ECO:0000313" key="3">
    <source>
        <dbReference type="Proteomes" id="UP000030754"/>
    </source>
</evidence>
<dbReference type="AlphaFoldDB" id="U6N359"/>
<dbReference type="VEuPathDB" id="ToxoDB:ENH_00086490"/>
<dbReference type="SUPFAM" id="SSF111331">
    <property type="entry name" value="NAD kinase/diacylglycerol kinase-like"/>
    <property type="match status" value="1"/>
</dbReference>
<accession>U6N359</accession>
<dbReference type="GO" id="GO:0005739">
    <property type="term" value="C:mitochondrion"/>
    <property type="evidence" value="ECO:0007669"/>
    <property type="project" value="TreeGrafter"/>
</dbReference>
<dbReference type="Gene3D" id="2.60.200.30">
    <property type="entry name" value="Probable inorganic polyphosphate/atp-NAD kinase, domain 2"/>
    <property type="match status" value="1"/>
</dbReference>
<dbReference type="PANTHER" id="PTHR13158">
    <property type="match status" value="1"/>
</dbReference>
<feature type="region of interest" description="Disordered" evidence="1">
    <location>
        <begin position="470"/>
        <end position="493"/>
    </location>
</feature>
<dbReference type="GO" id="GO:0003951">
    <property type="term" value="F:NAD+ kinase activity"/>
    <property type="evidence" value="ECO:0007669"/>
    <property type="project" value="InterPro"/>
</dbReference>
<organism evidence="2 3">
    <name type="scientific">Eimeria necatrix</name>
    <dbReference type="NCBI Taxonomy" id="51315"/>
    <lineage>
        <taxon>Eukaryota</taxon>
        <taxon>Sar</taxon>
        <taxon>Alveolata</taxon>
        <taxon>Apicomplexa</taxon>
        <taxon>Conoidasida</taxon>
        <taxon>Coccidia</taxon>
        <taxon>Eucoccidiorida</taxon>
        <taxon>Eimeriorina</taxon>
        <taxon>Eimeriidae</taxon>
        <taxon>Eimeria</taxon>
    </lineage>
</organism>
<feature type="compositionally biased region" description="Low complexity" evidence="1">
    <location>
        <begin position="616"/>
        <end position="642"/>
    </location>
</feature>
<name>U6N359_9EIME</name>
<dbReference type="RefSeq" id="XP_013438205.1">
    <property type="nucleotide sequence ID" value="XM_013582751.1"/>
</dbReference>
<feature type="region of interest" description="Disordered" evidence="1">
    <location>
        <begin position="115"/>
        <end position="189"/>
    </location>
</feature>
<dbReference type="Proteomes" id="UP000030754">
    <property type="component" value="Unassembled WGS sequence"/>
</dbReference>
<feature type="compositionally biased region" description="Low complexity" evidence="1">
    <location>
        <begin position="122"/>
        <end position="179"/>
    </location>
</feature>
<feature type="compositionally biased region" description="Low complexity" evidence="1">
    <location>
        <begin position="479"/>
        <end position="493"/>
    </location>
</feature>
<dbReference type="InterPro" id="IPR016064">
    <property type="entry name" value="NAD/diacylglycerol_kinase_sf"/>
</dbReference>
<dbReference type="InterPro" id="IPR017438">
    <property type="entry name" value="ATP-NAD_kinase_N"/>
</dbReference>
<evidence type="ECO:0000256" key="1">
    <source>
        <dbReference type="SAM" id="MobiDB-lite"/>
    </source>
</evidence>
<feature type="compositionally biased region" description="Low complexity" evidence="1">
    <location>
        <begin position="396"/>
        <end position="415"/>
    </location>
</feature>